<evidence type="ECO:0000313" key="10">
    <source>
        <dbReference type="EMBL" id="GFG32966.1"/>
    </source>
</evidence>
<feature type="transmembrane region" description="Helical" evidence="8">
    <location>
        <begin position="369"/>
        <end position="390"/>
    </location>
</feature>
<dbReference type="OrthoDB" id="8195814at2759"/>
<dbReference type="Gene3D" id="3.40.190.10">
    <property type="entry name" value="Periplasmic binding protein-like II"/>
    <property type="match status" value="1"/>
</dbReference>
<dbReference type="AlphaFoldDB" id="A0A6L2PKS0"/>
<sequence>MDILKALLLIFVLYDANQCHPPYSFLQLNDATEENADSRSFLSLIKCLFNNAQYITLISIVNQSQPRFVTDISVELTALFYHVQIPIMTFYETTEATIYNFHVLSDDRRDVLFITENILSLFQYFRMDQDNKTQWRATHNLVICFITTSNKHLYPQDYEAKYHELLQHIWTRYNILNVLVLDIQSFPSFWHGSGTDIVTFNPFLKVGNITGRVESYSIADADTVCQILDHRLRDLHGYTLRVTMFPAYPYAPPIAGAPIDWHAYGGVDGNVLDVMAQLMNFKPVIRRPKDEIKFGFRTEEGTYVGSIGDIVYGRSDIAFNTHFIKYYHDAPIQYVVPPVIYDCIVILVPKSQLSPGWMDLFECFQLADLFFLLTFYVTAVAFGTFIKRCLGTEISICEISRTAVLILKMFLTVPIVCTQKLTSFSERIFASSCLLVGVLVVTAIQVTLVTEISSPNYYPDINTLEQLADSGLPIATSFHSLLDTFSSSDSPTMMRLAANVRLVSHSVNIKQRTAYKRDYAAIASLSNVPHFMAQYVGPFDNPLLHAVQESPRGYFLSYVVPKYSPYVQRMNSITSTLIESGFISKWDADETRENHSPEGQNHTRANRSNLDAYSMNDLQTAFFVWASGLSSGILVFIAEIVVARKLLS</sequence>
<dbReference type="EMBL" id="BLKM01008244">
    <property type="protein sequence ID" value="GFG32966.1"/>
    <property type="molecule type" value="Genomic_DNA"/>
</dbReference>
<reference evidence="11" key="1">
    <citation type="submission" date="2020-01" db="EMBL/GenBank/DDBJ databases">
        <title>Draft genome sequence of the Termite Coptotermes fromosanus.</title>
        <authorList>
            <person name="Itakura S."/>
            <person name="Yosikawa Y."/>
            <person name="Umezawa K."/>
        </authorList>
    </citation>
    <scope>NUCLEOTIDE SEQUENCE [LARGE SCALE GENOMIC DNA]</scope>
</reference>
<organism evidence="10 11">
    <name type="scientific">Coptotermes formosanus</name>
    <name type="common">Formosan subterranean termite</name>
    <dbReference type="NCBI Taxonomy" id="36987"/>
    <lineage>
        <taxon>Eukaryota</taxon>
        <taxon>Metazoa</taxon>
        <taxon>Ecdysozoa</taxon>
        <taxon>Arthropoda</taxon>
        <taxon>Hexapoda</taxon>
        <taxon>Insecta</taxon>
        <taxon>Pterygota</taxon>
        <taxon>Neoptera</taxon>
        <taxon>Polyneoptera</taxon>
        <taxon>Dictyoptera</taxon>
        <taxon>Blattodea</taxon>
        <taxon>Blattoidea</taxon>
        <taxon>Termitoidae</taxon>
        <taxon>Rhinotermitidae</taxon>
        <taxon>Coptotermes</taxon>
    </lineage>
</organism>
<feature type="transmembrane region" description="Helical" evidence="8">
    <location>
        <begin position="402"/>
        <end position="422"/>
    </location>
</feature>
<dbReference type="GO" id="GO:0005886">
    <property type="term" value="C:plasma membrane"/>
    <property type="evidence" value="ECO:0007669"/>
    <property type="project" value="UniProtKB-SubCell"/>
</dbReference>
<dbReference type="PANTHER" id="PTHR42643">
    <property type="entry name" value="IONOTROPIC RECEPTOR 20A-RELATED"/>
    <property type="match status" value="1"/>
</dbReference>
<dbReference type="InParanoid" id="A0A6L2PKS0"/>
<evidence type="ECO:0000256" key="4">
    <source>
        <dbReference type="ARBA" id="ARBA00022989"/>
    </source>
</evidence>
<keyword evidence="11" id="KW-1185">Reference proteome</keyword>
<feature type="chain" id="PRO_5027001071" description="Ionotropic glutamate receptor L-glutamate and glycine-binding domain-containing protein" evidence="9">
    <location>
        <begin position="20"/>
        <end position="648"/>
    </location>
</feature>
<keyword evidence="9" id="KW-0732">Signal</keyword>
<dbReference type="InterPro" id="IPR052192">
    <property type="entry name" value="Insect_Ionotropic_Sensory_Rcpt"/>
</dbReference>
<gene>
    <name evidence="10" type="ORF">Cfor_00945</name>
</gene>
<evidence type="ECO:0000256" key="9">
    <source>
        <dbReference type="SAM" id="SignalP"/>
    </source>
</evidence>
<comment type="caution">
    <text evidence="10">The sequence shown here is derived from an EMBL/GenBank/DDBJ whole genome shotgun (WGS) entry which is preliminary data.</text>
</comment>
<evidence type="ECO:0000256" key="5">
    <source>
        <dbReference type="ARBA" id="ARBA00023136"/>
    </source>
</evidence>
<accession>A0A6L2PKS0</accession>
<keyword evidence="6" id="KW-0675">Receptor</keyword>
<evidence type="ECO:0000256" key="8">
    <source>
        <dbReference type="SAM" id="Phobius"/>
    </source>
</evidence>
<keyword evidence="5 8" id="KW-0472">Membrane</keyword>
<evidence type="ECO:0000256" key="1">
    <source>
        <dbReference type="ARBA" id="ARBA00004651"/>
    </source>
</evidence>
<name>A0A6L2PKS0_COPFO</name>
<evidence type="ECO:0000313" key="11">
    <source>
        <dbReference type="Proteomes" id="UP000502823"/>
    </source>
</evidence>
<dbReference type="PANTHER" id="PTHR42643:SF38">
    <property type="entry name" value="IONOTROPIC RECEPTOR 100A"/>
    <property type="match status" value="1"/>
</dbReference>
<dbReference type="FunCoup" id="A0A6L2PKS0">
    <property type="interactions" value="52"/>
</dbReference>
<comment type="subcellular location">
    <subcellularLocation>
        <location evidence="1">Cell membrane</location>
        <topology evidence="1">Multi-pass membrane protein</topology>
    </subcellularLocation>
</comment>
<feature type="transmembrane region" description="Helical" evidence="8">
    <location>
        <begin position="622"/>
        <end position="643"/>
    </location>
</feature>
<feature type="signal peptide" evidence="9">
    <location>
        <begin position="1"/>
        <end position="19"/>
    </location>
</feature>
<protein>
    <recommendedName>
        <fullName evidence="12">Ionotropic glutamate receptor L-glutamate and glycine-binding domain-containing protein</fullName>
    </recommendedName>
</protein>
<evidence type="ECO:0000256" key="6">
    <source>
        <dbReference type="ARBA" id="ARBA00023170"/>
    </source>
</evidence>
<dbReference type="SUPFAM" id="SSF53850">
    <property type="entry name" value="Periplasmic binding protein-like II"/>
    <property type="match status" value="1"/>
</dbReference>
<keyword evidence="3 8" id="KW-0812">Transmembrane</keyword>
<keyword evidence="2" id="KW-1003">Cell membrane</keyword>
<dbReference type="Proteomes" id="UP000502823">
    <property type="component" value="Unassembled WGS sequence"/>
</dbReference>
<evidence type="ECO:0000256" key="3">
    <source>
        <dbReference type="ARBA" id="ARBA00022692"/>
    </source>
</evidence>
<evidence type="ECO:0000256" key="2">
    <source>
        <dbReference type="ARBA" id="ARBA00022475"/>
    </source>
</evidence>
<keyword evidence="7" id="KW-0325">Glycoprotein</keyword>
<evidence type="ECO:0008006" key="12">
    <source>
        <dbReference type="Google" id="ProtNLM"/>
    </source>
</evidence>
<keyword evidence="4 8" id="KW-1133">Transmembrane helix</keyword>
<evidence type="ECO:0000256" key="7">
    <source>
        <dbReference type="ARBA" id="ARBA00023180"/>
    </source>
</evidence>
<proteinExistence type="predicted"/>
<feature type="transmembrane region" description="Helical" evidence="8">
    <location>
        <begin position="428"/>
        <end position="449"/>
    </location>
</feature>